<proteinExistence type="inferred from homology"/>
<comment type="caution">
    <text evidence="4">The sequence shown here is derived from an EMBL/GenBank/DDBJ whole genome shotgun (WGS) entry which is preliminary data.</text>
</comment>
<evidence type="ECO:0000259" key="3">
    <source>
        <dbReference type="PROSITE" id="PS50208"/>
    </source>
</evidence>
<evidence type="ECO:0000313" key="5">
    <source>
        <dbReference type="Proteomes" id="UP001642483"/>
    </source>
</evidence>
<dbReference type="Gene3D" id="3.40.50.1460">
    <property type="match status" value="1"/>
</dbReference>
<dbReference type="InterPro" id="IPR011600">
    <property type="entry name" value="Pept_C14_caspase"/>
</dbReference>
<reference evidence="4 5" key="1">
    <citation type="submission" date="2024-02" db="EMBL/GenBank/DDBJ databases">
        <authorList>
            <person name="Daric V."/>
            <person name="Darras S."/>
        </authorList>
    </citation>
    <scope>NUCLEOTIDE SEQUENCE [LARGE SCALE GENOMIC DNA]</scope>
</reference>
<dbReference type="PROSITE" id="PS50208">
    <property type="entry name" value="CASPASE_P20"/>
    <property type="match status" value="1"/>
</dbReference>
<organism evidence="4 5">
    <name type="scientific">Clavelina lepadiformis</name>
    <name type="common">Light-bulb sea squirt</name>
    <name type="synonym">Ascidia lepadiformis</name>
    <dbReference type="NCBI Taxonomy" id="159417"/>
    <lineage>
        <taxon>Eukaryota</taxon>
        <taxon>Metazoa</taxon>
        <taxon>Chordata</taxon>
        <taxon>Tunicata</taxon>
        <taxon>Ascidiacea</taxon>
        <taxon>Aplousobranchia</taxon>
        <taxon>Clavelinidae</taxon>
        <taxon>Clavelina</taxon>
    </lineage>
</organism>
<keyword evidence="2" id="KW-0175">Coiled coil</keyword>
<feature type="domain" description="Caspase family p20" evidence="3">
    <location>
        <begin position="454"/>
        <end position="579"/>
    </location>
</feature>
<keyword evidence="5" id="KW-1185">Reference proteome</keyword>
<dbReference type="SUPFAM" id="SSF52129">
    <property type="entry name" value="Caspase-like"/>
    <property type="match status" value="1"/>
</dbReference>
<evidence type="ECO:0000313" key="4">
    <source>
        <dbReference type="EMBL" id="CAK8689819.1"/>
    </source>
</evidence>
<evidence type="ECO:0000256" key="2">
    <source>
        <dbReference type="SAM" id="Coils"/>
    </source>
</evidence>
<accession>A0ABP0GGS0</accession>
<gene>
    <name evidence="4" type="ORF">CVLEPA_LOCUS21785</name>
</gene>
<comment type="similarity">
    <text evidence="1">Belongs to the peptidase C14A family.</text>
</comment>
<dbReference type="Pfam" id="PF00656">
    <property type="entry name" value="Peptidase_C14"/>
    <property type="match status" value="1"/>
</dbReference>
<protein>
    <recommendedName>
        <fullName evidence="3">Caspase family p20 domain-containing protein</fullName>
    </recommendedName>
</protein>
<dbReference type="EMBL" id="CAWYQH010000110">
    <property type="protein sequence ID" value="CAK8689819.1"/>
    <property type="molecule type" value="Genomic_DNA"/>
</dbReference>
<name>A0ABP0GGS0_CLALP</name>
<feature type="coiled-coil region" evidence="2">
    <location>
        <begin position="193"/>
        <end position="250"/>
    </location>
</feature>
<evidence type="ECO:0000256" key="1">
    <source>
        <dbReference type="ARBA" id="ARBA00010134"/>
    </source>
</evidence>
<sequence length="742" mass="85301">MSEIEIQVQAQEFIYRQTLRKEKPKAGRHALEEVGRSLNAIAQRRRQYFLDYKECNTIKCVRHWYAWETKRNLETNTNEARTENAATRGVKMFLHRVEFYGTLLTRFIEYVLHPLKTKFSTSGKENPEFEAVKEKMQQLKTKCESLLSDGSVINLDNVNHSDAEKRFPVISVIPRVHELLSKMVMTSFQWRLHARYEQQFEEIAQKRALAESEGDLNDKRSLLRNFDHGIRKTQRSHESLEEEIAERQQALSTSNFAQVYEQCIDQIERVQGALEQCKSTIQSNDSTIKAVQETFGKYKIIGPKRKHKLESSIVKRTKKVEELAKIQAELERLEEHKAKLDEEEVSWMRGGYENAVNVINTLKEQSQTLVDNLKELEQQKDDLKSSYEQSVEEVLKLSMDYEQVNHKYEYEKRLAAVVAKTIWNNNADIYTTVRPNKITTIRMETEGAYPMLQPKGVALVIHNDWATKSEKANKLVHDKVDKNFAKSLNVLLVQCGYYVIQRKDLTTGEIQHHMIGLSDQYHGYQGDHSSLLAVIVAQSNERGQILDDNDKALSAKDLLDHFSQSRCPALIGKPKVFLLFLRVSVRDPVLPRVNQLKVVESRKKQSSASLDAPTYFEPEALNTESDFLVVRVMYEDDFDQDGKPTFGGGKTTQSEDIPWFVSSFVTKMSEQAGDKDFLTILKNIKRHYMERVSLSVTSTLSESKASVASRATTTFKSSDSNGHVNMFIDSSLKKPLYLMPGL</sequence>
<feature type="coiled-coil region" evidence="2">
    <location>
        <begin position="316"/>
        <end position="393"/>
    </location>
</feature>
<dbReference type="Proteomes" id="UP001642483">
    <property type="component" value="Unassembled WGS sequence"/>
</dbReference>
<dbReference type="InterPro" id="IPR001309">
    <property type="entry name" value="Pept_C14_p20"/>
</dbReference>
<dbReference type="InterPro" id="IPR029030">
    <property type="entry name" value="Caspase-like_dom_sf"/>
</dbReference>
<dbReference type="InterPro" id="IPR015917">
    <property type="entry name" value="Pept_C14A"/>
</dbReference>
<dbReference type="SMART" id="SM00115">
    <property type="entry name" value="CASc"/>
    <property type="match status" value="1"/>
</dbReference>